<dbReference type="AlphaFoldDB" id="A0A1I5FMV0"/>
<dbReference type="InterPro" id="IPR036291">
    <property type="entry name" value="NAD(P)-bd_dom_sf"/>
</dbReference>
<gene>
    <name evidence="5" type="ORF">SAMN05660359_02237</name>
</gene>
<dbReference type="InterPro" id="IPR013131">
    <property type="entry name" value="Mannitol_DH_N"/>
</dbReference>
<keyword evidence="1" id="KW-0560">Oxidoreductase</keyword>
<dbReference type="GO" id="GO:0008926">
    <property type="term" value="F:mannitol-1-phosphate 5-dehydrogenase activity"/>
    <property type="evidence" value="ECO:0007669"/>
    <property type="project" value="UniProtKB-EC"/>
</dbReference>
<evidence type="ECO:0000259" key="3">
    <source>
        <dbReference type="Pfam" id="PF01232"/>
    </source>
</evidence>
<dbReference type="OrthoDB" id="271711at2"/>
<dbReference type="Pfam" id="PF08125">
    <property type="entry name" value="Mannitol_dh_C"/>
    <property type="match status" value="1"/>
</dbReference>
<dbReference type="InterPro" id="IPR050988">
    <property type="entry name" value="Mannitol_DH/Oxidoreductase"/>
</dbReference>
<keyword evidence="6" id="KW-1185">Reference proteome</keyword>
<dbReference type="PANTHER" id="PTHR43362">
    <property type="entry name" value="MANNITOL DEHYDROGENASE DSF1-RELATED"/>
    <property type="match status" value="1"/>
</dbReference>
<dbReference type="PANTHER" id="PTHR43362:SF1">
    <property type="entry name" value="MANNITOL DEHYDROGENASE 2-RELATED"/>
    <property type="match status" value="1"/>
</dbReference>
<dbReference type="InterPro" id="IPR008927">
    <property type="entry name" value="6-PGluconate_DH-like_C_sf"/>
</dbReference>
<dbReference type="RefSeq" id="WP_075013620.1">
    <property type="nucleotide sequence ID" value="NZ_FOWE01000005.1"/>
</dbReference>
<organism evidence="5 6">
    <name type="scientific">Geodermatophilus obscurus</name>
    <dbReference type="NCBI Taxonomy" id="1861"/>
    <lineage>
        <taxon>Bacteria</taxon>
        <taxon>Bacillati</taxon>
        <taxon>Actinomycetota</taxon>
        <taxon>Actinomycetes</taxon>
        <taxon>Geodermatophilales</taxon>
        <taxon>Geodermatophilaceae</taxon>
        <taxon>Geodermatophilus</taxon>
    </lineage>
</organism>
<dbReference type="PRINTS" id="PR00084">
    <property type="entry name" value="MTLDHDRGNASE"/>
</dbReference>
<dbReference type="InterPro" id="IPR000669">
    <property type="entry name" value="Mannitol_DH"/>
</dbReference>
<evidence type="ECO:0000256" key="1">
    <source>
        <dbReference type="ARBA" id="ARBA00023002"/>
    </source>
</evidence>
<evidence type="ECO:0000313" key="5">
    <source>
        <dbReference type="EMBL" id="SFO24929.1"/>
    </source>
</evidence>
<dbReference type="Gene3D" id="3.40.50.720">
    <property type="entry name" value="NAD(P)-binding Rossmann-like Domain"/>
    <property type="match status" value="1"/>
</dbReference>
<dbReference type="EMBL" id="FOWE01000005">
    <property type="protein sequence ID" value="SFO24929.1"/>
    <property type="molecule type" value="Genomic_DNA"/>
</dbReference>
<feature type="domain" description="Mannitol dehydrogenase N-terminal" evidence="3">
    <location>
        <begin position="15"/>
        <end position="262"/>
    </location>
</feature>
<reference evidence="6" key="1">
    <citation type="submission" date="2016-10" db="EMBL/GenBank/DDBJ databases">
        <authorList>
            <person name="Varghese N."/>
            <person name="Submissions S."/>
        </authorList>
    </citation>
    <scope>NUCLEOTIDE SEQUENCE [LARGE SCALE GENOMIC DNA]</scope>
    <source>
        <strain evidence="6">DSM 43161</strain>
    </source>
</reference>
<dbReference type="Gene3D" id="1.10.1040.10">
    <property type="entry name" value="N-(1-d-carboxylethyl)-l-norvaline Dehydrogenase, domain 2"/>
    <property type="match status" value="1"/>
</dbReference>
<sequence>MTARLRRSAPPPPVRVVHLGLGAFSRAHQAWYTDRAADGDGWGIAAFTGRRPDLAEALSAQDGLYTLVTRGADGDAFATVGSLARAVPGGDHDAWLGAVASPDVRVLTTTVTEAGYLRAPGGGLDSAHPAVVRDVAALREDPRAPVVTAPARIVAGLLARRAADAGALALVPCDNLPENGRVLDRVLRDLAGAVDPSLLPWLDAAVSTATTMVDRITPAPTDADRAAVLAATGVDDAAPVVTEPFSEWVVSGAFPGGRPAWETAGAVVTDDVTPYEQRKLWLLNGGHSLLAYVGSQRGHATVDEAVRDPHCLDLLQRWWALCTPHLLLGRERAEEYCAALIERFANPRMRHALAQIAGDGSQKLPVRLLPVLRAERAAGRLPDVAVTVLAAWLLHLRGTGAPVRDLRADELRALGGRPPAEAVPAVLATLDPALADDAELVAAVRSRAGELSGRR</sequence>
<evidence type="ECO:0000256" key="2">
    <source>
        <dbReference type="ARBA" id="ARBA00048615"/>
    </source>
</evidence>
<dbReference type="SUPFAM" id="SSF51735">
    <property type="entry name" value="NAD(P)-binding Rossmann-fold domains"/>
    <property type="match status" value="1"/>
</dbReference>
<comment type="catalytic activity">
    <reaction evidence="2">
        <text>D-mannitol 1-phosphate + NAD(+) = beta-D-fructose 6-phosphate + NADH + H(+)</text>
        <dbReference type="Rhea" id="RHEA:19661"/>
        <dbReference type="ChEBI" id="CHEBI:15378"/>
        <dbReference type="ChEBI" id="CHEBI:57540"/>
        <dbReference type="ChEBI" id="CHEBI:57634"/>
        <dbReference type="ChEBI" id="CHEBI:57945"/>
        <dbReference type="ChEBI" id="CHEBI:61381"/>
        <dbReference type="EC" id="1.1.1.17"/>
    </reaction>
</comment>
<dbReference type="SUPFAM" id="SSF48179">
    <property type="entry name" value="6-phosphogluconate dehydrogenase C-terminal domain-like"/>
    <property type="match status" value="1"/>
</dbReference>
<dbReference type="InterPro" id="IPR013118">
    <property type="entry name" value="Mannitol_DH_C"/>
</dbReference>
<dbReference type="InterPro" id="IPR013328">
    <property type="entry name" value="6PGD_dom2"/>
</dbReference>
<protein>
    <submittedName>
        <fullName evidence="5">Fructuronate reductase</fullName>
    </submittedName>
</protein>
<accession>A0A1I5FMV0</accession>
<name>A0A1I5FMV0_9ACTN</name>
<dbReference type="Proteomes" id="UP000183642">
    <property type="component" value="Unassembled WGS sequence"/>
</dbReference>
<dbReference type="Pfam" id="PF01232">
    <property type="entry name" value="Mannitol_dh"/>
    <property type="match status" value="1"/>
</dbReference>
<evidence type="ECO:0000259" key="4">
    <source>
        <dbReference type="Pfam" id="PF08125"/>
    </source>
</evidence>
<evidence type="ECO:0000313" key="6">
    <source>
        <dbReference type="Proteomes" id="UP000183642"/>
    </source>
</evidence>
<proteinExistence type="predicted"/>
<feature type="domain" description="Mannitol dehydrogenase C-terminal" evidence="4">
    <location>
        <begin position="271"/>
        <end position="445"/>
    </location>
</feature>